<evidence type="ECO:0000256" key="3">
    <source>
        <dbReference type="ARBA" id="ARBA00022692"/>
    </source>
</evidence>
<dbReference type="EMBL" id="KZ819634">
    <property type="protein sequence ID" value="PWN94231.1"/>
    <property type="molecule type" value="Genomic_DNA"/>
</dbReference>
<dbReference type="Pfam" id="PF04930">
    <property type="entry name" value="FUN14"/>
    <property type="match status" value="1"/>
</dbReference>
<comment type="similarity">
    <text evidence="2">Belongs to the FUN14 family.</text>
</comment>
<feature type="compositionally biased region" description="Pro residues" evidence="6">
    <location>
        <begin position="102"/>
        <end position="120"/>
    </location>
</feature>
<name>A0A316YYG8_9BASI</name>
<evidence type="ECO:0000313" key="7">
    <source>
        <dbReference type="EMBL" id="PWN94231.1"/>
    </source>
</evidence>
<sequence>MALRGTLRCSVGRSGLGLELARVLRATRAPFSAHSSSPPRPTSAWPRLSSTFRSSSEQGQARGGSTSSVGIFSTSLGLSLGIFGFFQSQKSLSLESSTAAPAPTPQSPPPPSSTTPPAPKDLPQSQVNPYNLGFGTVCGICAGVFIKKGAKFIAFLLGGAFVLLQYLNSQGLVRVNWSALSKRYESSLDSAASTNPRAVAADNASSGMTESVTSQRGWKDSRAARLWNRFVHFLTADFPTRGTFLAGLALGLRLG</sequence>
<keyword evidence="3" id="KW-0812">Transmembrane</keyword>
<accession>A0A316YYG8</accession>
<evidence type="ECO:0000256" key="2">
    <source>
        <dbReference type="ARBA" id="ARBA00009160"/>
    </source>
</evidence>
<evidence type="ECO:0000256" key="6">
    <source>
        <dbReference type="SAM" id="MobiDB-lite"/>
    </source>
</evidence>
<feature type="compositionally biased region" description="Polar residues" evidence="6">
    <location>
        <begin position="48"/>
        <end position="67"/>
    </location>
</feature>
<dbReference type="Proteomes" id="UP000245768">
    <property type="component" value="Unassembled WGS sequence"/>
</dbReference>
<organism evidence="7 8">
    <name type="scientific">Acaromyces ingoldii</name>
    <dbReference type="NCBI Taxonomy" id="215250"/>
    <lineage>
        <taxon>Eukaryota</taxon>
        <taxon>Fungi</taxon>
        <taxon>Dikarya</taxon>
        <taxon>Basidiomycota</taxon>
        <taxon>Ustilaginomycotina</taxon>
        <taxon>Exobasidiomycetes</taxon>
        <taxon>Exobasidiales</taxon>
        <taxon>Cryptobasidiaceae</taxon>
        <taxon>Acaromyces</taxon>
    </lineage>
</organism>
<dbReference type="AlphaFoldDB" id="A0A316YYG8"/>
<reference evidence="7 8" key="1">
    <citation type="journal article" date="2018" name="Mol. Biol. Evol.">
        <title>Broad Genomic Sampling Reveals a Smut Pathogenic Ancestry of the Fungal Clade Ustilaginomycotina.</title>
        <authorList>
            <person name="Kijpornyongpan T."/>
            <person name="Mondo S.J."/>
            <person name="Barry K."/>
            <person name="Sandor L."/>
            <person name="Lee J."/>
            <person name="Lipzen A."/>
            <person name="Pangilinan J."/>
            <person name="LaButti K."/>
            <person name="Hainaut M."/>
            <person name="Henrissat B."/>
            <person name="Grigoriev I.V."/>
            <person name="Spatafora J.W."/>
            <person name="Aime M.C."/>
        </authorList>
    </citation>
    <scope>NUCLEOTIDE SEQUENCE [LARGE SCALE GENOMIC DNA]</scope>
    <source>
        <strain evidence="7 8">MCA 4198</strain>
    </source>
</reference>
<dbReference type="PANTHER" id="PTHR21346:SF10">
    <property type="entry name" value="TRANSMEMBRANE PROTEIN"/>
    <property type="match status" value="1"/>
</dbReference>
<feature type="region of interest" description="Disordered" evidence="6">
    <location>
        <begin position="29"/>
        <end position="67"/>
    </location>
</feature>
<dbReference type="PANTHER" id="PTHR21346">
    <property type="entry name" value="FUN14 DOMAIN CONTAINING"/>
    <property type="match status" value="1"/>
</dbReference>
<gene>
    <name evidence="7" type="ORF">FA10DRAFT_264791</name>
</gene>
<protein>
    <recommendedName>
        <fullName evidence="9">FUN14-domain-containing protein</fullName>
    </recommendedName>
</protein>
<comment type="subcellular location">
    <subcellularLocation>
        <location evidence="1">Membrane</location>
    </subcellularLocation>
</comment>
<evidence type="ECO:0000256" key="1">
    <source>
        <dbReference type="ARBA" id="ARBA00004370"/>
    </source>
</evidence>
<dbReference type="GeneID" id="37042711"/>
<dbReference type="InParanoid" id="A0A316YYG8"/>
<dbReference type="STRING" id="215250.A0A316YYG8"/>
<keyword evidence="5" id="KW-0472">Membrane</keyword>
<proteinExistence type="inferred from homology"/>
<dbReference type="GO" id="GO:0016020">
    <property type="term" value="C:membrane"/>
    <property type="evidence" value="ECO:0007669"/>
    <property type="project" value="UniProtKB-SubCell"/>
</dbReference>
<dbReference type="OrthoDB" id="163794at2759"/>
<dbReference type="InterPro" id="IPR007014">
    <property type="entry name" value="FUN14"/>
</dbReference>
<feature type="region of interest" description="Disordered" evidence="6">
    <location>
        <begin position="96"/>
        <end position="126"/>
    </location>
</feature>
<evidence type="ECO:0000256" key="5">
    <source>
        <dbReference type="ARBA" id="ARBA00023136"/>
    </source>
</evidence>
<evidence type="ECO:0000256" key="4">
    <source>
        <dbReference type="ARBA" id="ARBA00022989"/>
    </source>
</evidence>
<keyword evidence="4" id="KW-1133">Transmembrane helix</keyword>
<evidence type="ECO:0008006" key="9">
    <source>
        <dbReference type="Google" id="ProtNLM"/>
    </source>
</evidence>
<dbReference type="RefSeq" id="XP_025381429.1">
    <property type="nucleotide sequence ID" value="XM_025520795.1"/>
</dbReference>
<keyword evidence="8" id="KW-1185">Reference proteome</keyword>
<evidence type="ECO:0000313" key="8">
    <source>
        <dbReference type="Proteomes" id="UP000245768"/>
    </source>
</evidence>